<gene>
    <name evidence="6" type="primary">SORD</name>
    <name evidence="6" type="ORF">BLAG_LOCUS4549</name>
</gene>
<evidence type="ECO:0000256" key="4">
    <source>
        <dbReference type="RuleBase" id="RU361277"/>
    </source>
</evidence>
<dbReference type="Gene3D" id="3.40.50.720">
    <property type="entry name" value="NAD(P)-binding Rossmann-like Domain"/>
    <property type="match status" value="1"/>
</dbReference>
<evidence type="ECO:0000256" key="2">
    <source>
        <dbReference type="ARBA" id="ARBA00022833"/>
    </source>
</evidence>
<accession>A0A8J9VJP7</accession>
<dbReference type="AlphaFoldDB" id="A0A8J9VJP7"/>
<dbReference type="PANTHER" id="PTHR43401">
    <property type="entry name" value="L-THREONINE 3-DEHYDROGENASE"/>
    <property type="match status" value="1"/>
</dbReference>
<evidence type="ECO:0000313" key="6">
    <source>
        <dbReference type="EMBL" id="CAH1240695.1"/>
    </source>
</evidence>
<dbReference type="Pfam" id="PF08240">
    <property type="entry name" value="ADH_N"/>
    <property type="match status" value="1"/>
</dbReference>
<dbReference type="EMBL" id="OV696696">
    <property type="protein sequence ID" value="CAH1240695.1"/>
    <property type="molecule type" value="Genomic_DNA"/>
</dbReference>
<dbReference type="InterPro" id="IPR013154">
    <property type="entry name" value="ADH-like_N"/>
</dbReference>
<keyword evidence="7" id="KW-1185">Reference proteome</keyword>
<keyword evidence="3" id="KW-0560">Oxidoreductase</keyword>
<name>A0A8J9VJP7_BRALA</name>
<evidence type="ECO:0000256" key="1">
    <source>
        <dbReference type="ARBA" id="ARBA00022723"/>
    </source>
</evidence>
<keyword evidence="2 4" id="KW-0862">Zinc</keyword>
<evidence type="ECO:0000313" key="7">
    <source>
        <dbReference type="Proteomes" id="UP000838412"/>
    </source>
</evidence>
<dbReference type="OrthoDB" id="3941538at2759"/>
<feature type="domain" description="Enoyl reductase (ER)" evidence="5">
    <location>
        <begin position="20"/>
        <end position="358"/>
    </location>
</feature>
<dbReference type="GO" id="GO:0008270">
    <property type="term" value="F:zinc ion binding"/>
    <property type="evidence" value="ECO:0007669"/>
    <property type="project" value="InterPro"/>
</dbReference>
<dbReference type="SMART" id="SM00829">
    <property type="entry name" value="PKS_ER"/>
    <property type="match status" value="1"/>
</dbReference>
<dbReference type="InterPro" id="IPR011032">
    <property type="entry name" value="GroES-like_sf"/>
</dbReference>
<dbReference type="InterPro" id="IPR036291">
    <property type="entry name" value="NAD(P)-bd_dom_sf"/>
</dbReference>
<evidence type="ECO:0000259" key="5">
    <source>
        <dbReference type="SMART" id="SM00829"/>
    </source>
</evidence>
<sequence length="369" mass="40235">MFCPPPQMATTMKALQWDAKSEKLSMVEVPVPTVTNPFDVVVKVGFVGVCGSDLLVLRKIHPAAEKVILGHEFAGTVHAVGTMVSSLQVGDRVCVNPNGNCNGCRFCIRGQPHFCTTGKSAKNIRDLGIFWDGAMADFCMVPADQVFRIPDDMSIQQAVLCEPYSCVIHGYERISPLLPETRILILGAGIIGMLFAALFQHRGFPDVTVSEPSELRRKTVSRIGKGCRGVSPTELKSLSTEKDAEDVGFDVIVDTSGVPMATQQAIPLLRHGGKLLIFGCCPADKQLSFNPHDAWMKEITILTSRINPFCFPKAIGLVNNMAADYLSFEKLGVKVFSMHDYQDAIEMLKKGEITKALMEPSGLGECNNV</sequence>
<dbReference type="PROSITE" id="PS00059">
    <property type="entry name" value="ADH_ZINC"/>
    <property type="match status" value="1"/>
</dbReference>
<dbReference type="PANTHER" id="PTHR43401:SF2">
    <property type="entry name" value="L-THREONINE 3-DEHYDROGENASE"/>
    <property type="match status" value="1"/>
</dbReference>
<dbReference type="InterPro" id="IPR050129">
    <property type="entry name" value="Zn_alcohol_dh"/>
</dbReference>
<dbReference type="GO" id="GO:0016491">
    <property type="term" value="F:oxidoreductase activity"/>
    <property type="evidence" value="ECO:0007669"/>
    <property type="project" value="UniProtKB-KW"/>
</dbReference>
<dbReference type="SUPFAM" id="SSF50129">
    <property type="entry name" value="GroES-like"/>
    <property type="match status" value="1"/>
</dbReference>
<dbReference type="Gene3D" id="3.90.180.10">
    <property type="entry name" value="Medium-chain alcohol dehydrogenases, catalytic domain"/>
    <property type="match status" value="1"/>
</dbReference>
<dbReference type="InterPro" id="IPR020843">
    <property type="entry name" value="ER"/>
</dbReference>
<proteinExistence type="inferred from homology"/>
<protein>
    <submittedName>
        <fullName evidence="6">SORD protein</fullName>
    </submittedName>
</protein>
<comment type="cofactor">
    <cofactor evidence="4">
        <name>Zn(2+)</name>
        <dbReference type="ChEBI" id="CHEBI:29105"/>
    </cofactor>
</comment>
<dbReference type="Proteomes" id="UP000838412">
    <property type="component" value="Chromosome 11"/>
</dbReference>
<dbReference type="SUPFAM" id="SSF51735">
    <property type="entry name" value="NAD(P)-binding Rossmann-fold domains"/>
    <property type="match status" value="1"/>
</dbReference>
<comment type="similarity">
    <text evidence="4">Belongs to the zinc-containing alcohol dehydrogenase family.</text>
</comment>
<reference evidence="6" key="1">
    <citation type="submission" date="2022-01" db="EMBL/GenBank/DDBJ databases">
        <authorList>
            <person name="Braso-Vives M."/>
        </authorList>
    </citation>
    <scope>NUCLEOTIDE SEQUENCE</scope>
</reference>
<keyword evidence="1 4" id="KW-0479">Metal-binding</keyword>
<dbReference type="InterPro" id="IPR002328">
    <property type="entry name" value="ADH_Zn_CS"/>
</dbReference>
<organism evidence="6 7">
    <name type="scientific">Branchiostoma lanceolatum</name>
    <name type="common">Common lancelet</name>
    <name type="synonym">Amphioxus lanceolatum</name>
    <dbReference type="NCBI Taxonomy" id="7740"/>
    <lineage>
        <taxon>Eukaryota</taxon>
        <taxon>Metazoa</taxon>
        <taxon>Chordata</taxon>
        <taxon>Cephalochordata</taxon>
        <taxon>Leptocardii</taxon>
        <taxon>Amphioxiformes</taxon>
        <taxon>Branchiostomatidae</taxon>
        <taxon>Branchiostoma</taxon>
    </lineage>
</organism>
<evidence type="ECO:0000256" key="3">
    <source>
        <dbReference type="ARBA" id="ARBA00023002"/>
    </source>
</evidence>
<dbReference type="InterPro" id="IPR013149">
    <property type="entry name" value="ADH-like_C"/>
</dbReference>
<dbReference type="Pfam" id="PF00107">
    <property type="entry name" value="ADH_zinc_N"/>
    <property type="match status" value="1"/>
</dbReference>